<evidence type="ECO:0000313" key="7">
    <source>
        <dbReference type="EMBL" id="MDQ8193439.1"/>
    </source>
</evidence>
<dbReference type="Proteomes" id="UP001243717">
    <property type="component" value="Unassembled WGS sequence"/>
</dbReference>
<dbReference type="InterPro" id="IPR036895">
    <property type="entry name" value="Uracil-DNA_glycosylase-like_sf"/>
</dbReference>
<keyword evidence="2" id="KW-0227">DNA damage</keyword>
<dbReference type="InterPro" id="IPR005122">
    <property type="entry name" value="Uracil-DNA_glycosylase-like"/>
</dbReference>
<gene>
    <name evidence="7" type="ORF">QEH59_03320</name>
</gene>
<name>A0ABU1AFG7_9BACT</name>
<evidence type="ECO:0000256" key="5">
    <source>
        <dbReference type="ARBA" id="ARBA00023204"/>
    </source>
</evidence>
<evidence type="ECO:0000256" key="4">
    <source>
        <dbReference type="ARBA" id="ARBA00023125"/>
    </source>
</evidence>
<dbReference type="GO" id="GO:0003677">
    <property type="term" value="F:DNA binding"/>
    <property type="evidence" value="ECO:0007669"/>
    <property type="project" value="UniProtKB-KW"/>
</dbReference>
<evidence type="ECO:0000256" key="3">
    <source>
        <dbReference type="ARBA" id="ARBA00022801"/>
    </source>
</evidence>
<organism evidence="7 8">
    <name type="scientific">Thalassobacterium sedimentorum</name>
    <dbReference type="NCBI Taxonomy" id="3041258"/>
    <lineage>
        <taxon>Bacteria</taxon>
        <taxon>Pseudomonadati</taxon>
        <taxon>Verrucomicrobiota</taxon>
        <taxon>Opitutia</taxon>
        <taxon>Puniceicoccales</taxon>
        <taxon>Coraliomargaritaceae</taxon>
        <taxon>Thalassobacterium</taxon>
    </lineage>
</organism>
<evidence type="ECO:0000256" key="2">
    <source>
        <dbReference type="ARBA" id="ARBA00022763"/>
    </source>
</evidence>
<dbReference type="Pfam" id="PF03167">
    <property type="entry name" value="UDG"/>
    <property type="match status" value="1"/>
</dbReference>
<dbReference type="PANTHER" id="PTHR13235">
    <property type="entry name" value="SINGLE-STRAND SELECTIVE MONOFUNCTIONAL URACIL DNA GLYCOSYLASE"/>
    <property type="match status" value="1"/>
</dbReference>
<keyword evidence="3" id="KW-0378">Hydrolase</keyword>
<dbReference type="Gene3D" id="3.40.470.10">
    <property type="entry name" value="Uracil-DNA glycosylase-like domain"/>
    <property type="match status" value="1"/>
</dbReference>
<keyword evidence="4 7" id="KW-0238">DNA-binding</keyword>
<accession>A0ABU1AFG7</accession>
<keyword evidence="8" id="KW-1185">Reference proteome</keyword>
<comment type="caution">
    <text evidence="7">The sequence shown here is derived from an EMBL/GenBank/DDBJ whole genome shotgun (WGS) entry which is preliminary data.</text>
</comment>
<proteinExistence type="inferred from homology"/>
<evidence type="ECO:0000313" key="8">
    <source>
        <dbReference type="Proteomes" id="UP001243717"/>
    </source>
</evidence>
<protein>
    <submittedName>
        <fullName evidence="7">Single-stranded DNA-binding protein</fullName>
    </submittedName>
</protein>
<reference evidence="7 8" key="1">
    <citation type="submission" date="2023-04" db="EMBL/GenBank/DDBJ databases">
        <title>A novel bacteria isolated from coastal sediment.</title>
        <authorList>
            <person name="Liu X.-J."/>
            <person name="Du Z.-J."/>
        </authorList>
    </citation>
    <scope>NUCLEOTIDE SEQUENCE [LARGE SCALE GENOMIC DNA]</scope>
    <source>
        <strain evidence="7 8">SDUM461004</strain>
    </source>
</reference>
<dbReference type="SUPFAM" id="SSF52141">
    <property type="entry name" value="Uracil-DNA glycosylase-like"/>
    <property type="match status" value="1"/>
</dbReference>
<keyword evidence="5" id="KW-0234">DNA repair</keyword>
<dbReference type="PANTHER" id="PTHR13235:SF2">
    <property type="entry name" value="SINGLE-STRAND SELECTIVE MONOFUNCTIONAL URACIL DNA GLYCOSYLASE"/>
    <property type="match status" value="1"/>
</dbReference>
<dbReference type="EMBL" id="JARXIC010000004">
    <property type="protein sequence ID" value="MDQ8193439.1"/>
    <property type="molecule type" value="Genomic_DNA"/>
</dbReference>
<feature type="domain" description="Uracil-DNA glycosylase-like" evidence="6">
    <location>
        <begin position="69"/>
        <end position="235"/>
    </location>
</feature>
<dbReference type="InterPro" id="IPR039134">
    <property type="entry name" value="SMUG1"/>
</dbReference>
<sequence length="254" mass="28365">MIWGTVIVLKGKQMSAEIAQQAIAAAERLADGVDALHFDEPTTHVYNPLRYAWTGHRSYLEQHARSCKRVIFMGMNPGPFGMAQTGVPFGEIRSVREWVGVETTILSPDYEHPKRPIEGFSCQRSEVSGRRLWGLFADKYPVAADFFEQHFVANYCPLVFMEASGKNRTPDKLPVAELADLYAVCDQHLRDLVDLLQPEWVIGVGAFAEARAKEALRGYNLKVGRILHPSPASPAANRGWAEQAEQQLVAMGVW</sequence>
<evidence type="ECO:0000256" key="1">
    <source>
        <dbReference type="ARBA" id="ARBA00007889"/>
    </source>
</evidence>
<dbReference type="CDD" id="cd19374">
    <property type="entry name" value="UDG-F3_SMUG1-like"/>
    <property type="match status" value="1"/>
</dbReference>
<evidence type="ECO:0000259" key="6">
    <source>
        <dbReference type="Pfam" id="PF03167"/>
    </source>
</evidence>
<comment type="similarity">
    <text evidence="1">Belongs to the uracil-DNA glycosylase (UDG) superfamily. SMUG1 family.</text>
</comment>